<feature type="region of interest" description="Disordered" evidence="1">
    <location>
        <begin position="49"/>
        <end position="73"/>
    </location>
</feature>
<organism evidence="2 3">
    <name type="scientific">Methylomonas rivi</name>
    <dbReference type="NCBI Taxonomy" id="2952226"/>
    <lineage>
        <taxon>Bacteria</taxon>
        <taxon>Pseudomonadati</taxon>
        <taxon>Pseudomonadota</taxon>
        <taxon>Gammaproteobacteria</taxon>
        <taxon>Methylococcales</taxon>
        <taxon>Methylococcaceae</taxon>
        <taxon>Methylomonas</taxon>
    </lineage>
</organism>
<evidence type="ECO:0000256" key="1">
    <source>
        <dbReference type="SAM" id="MobiDB-lite"/>
    </source>
</evidence>
<comment type="caution">
    <text evidence="2">The sequence shown here is derived from an EMBL/GenBank/DDBJ whole genome shotgun (WGS) entry which is preliminary data.</text>
</comment>
<evidence type="ECO:0000313" key="2">
    <source>
        <dbReference type="EMBL" id="MCQ8129480.1"/>
    </source>
</evidence>
<gene>
    <name evidence="2" type="ORF">NP596_13535</name>
</gene>
<evidence type="ECO:0000313" key="3">
    <source>
        <dbReference type="Proteomes" id="UP001524586"/>
    </source>
</evidence>
<feature type="region of interest" description="Disordered" evidence="1">
    <location>
        <begin position="1"/>
        <end position="24"/>
    </location>
</feature>
<evidence type="ECO:0008006" key="4">
    <source>
        <dbReference type="Google" id="ProtNLM"/>
    </source>
</evidence>
<name>A0ABT1U6J4_9GAMM</name>
<sequence>MNSETHFRRNYARRQSERRTNPFPFNSPEWIAVVMENYELWPKYDRREMERRTADRRAAERRTQRRNSLAAKHLRQSGRLFSDDILAEDEKKMIMDLFRDG</sequence>
<accession>A0ABT1U6J4</accession>
<protein>
    <recommendedName>
        <fullName evidence="4">BZIP domain-containing protein</fullName>
    </recommendedName>
</protein>
<dbReference type="Proteomes" id="UP001524586">
    <property type="component" value="Unassembled WGS sequence"/>
</dbReference>
<proteinExistence type="predicted"/>
<dbReference type="RefSeq" id="WP_256615911.1">
    <property type="nucleotide sequence ID" value="NZ_JANIBK010000076.1"/>
</dbReference>
<keyword evidence="3" id="KW-1185">Reference proteome</keyword>
<reference evidence="2 3" key="1">
    <citation type="submission" date="2022-07" db="EMBL/GenBank/DDBJ databases">
        <title>Methylomonas rivi sp. nov., Methylomonas rosea sp. nov., Methylomonas aureus sp. nov. and Methylomonas subterranea sp. nov., four novel methanotrophs isolated from a freshwater creek and the deep terrestrial subsurface.</title>
        <authorList>
            <person name="Abin C."/>
            <person name="Sankaranarayanan K."/>
            <person name="Garner C."/>
            <person name="Sindelar R."/>
            <person name="Kotary K."/>
            <person name="Garner R."/>
            <person name="Barclay S."/>
            <person name="Lawson P."/>
            <person name="Krumholz L."/>
        </authorList>
    </citation>
    <scope>NUCLEOTIDE SEQUENCE [LARGE SCALE GENOMIC DNA]</scope>
    <source>
        <strain evidence="2 3">WSC-6</strain>
    </source>
</reference>
<dbReference type="EMBL" id="JANIBK010000076">
    <property type="protein sequence ID" value="MCQ8129480.1"/>
    <property type="molecule type" value="Genomic_DNA"/>
</dbReference>
<feature type="compositionally biased region" description="Basic and acidic residues" evidence="1">
    <location>
        <begin position="49"/>
        <end position="62"/>
    </location>
</feature>